<dbReference type="SUPFAM" id="SSF46894">
    <property type="entry name" value="C-terminal effector domain of the bipartite response regulators"/>
    <property type="match status" value="1"/>
</dbReference>
<dbReference type="InterPro" id="IPR036388">
    <property type="entry name" value="WH-like_DNA-bd_sf"/>
</dbReference>
<name>A0A5M9HBW4_9SPHI</name>
<evidence type="ECO:0000256" key="1">
    <source>
        <dbReference type="ARBA" id="ARBA00023015"/>
    </source>
</evidence>
<dbReference type="Proteomes" id="UP000322918">
    <property type="component" value="Unassembled WGS sequence"/>
</dbReference>
<dbReference type="PROSITE" id="PS50043">
    <property type="entry name" value="HTH_LUXR_2"/>
    <property type="match status" value="1"/>
</dbReference>
<dbReference type="OrthoDB" id="9807565at2"/>
<dbReference type="Pfam" id="PF00196">
    <property type="entry name" value="GerE"/>
    <property type="match status" value="1"/>
</dbReference>
<feature type="domain" description="HTH luxR-type" evidence="5">
    <location>
        <begin position="89"/>
        <end position="154"/>
    </location>
</feature>
<comment type="caution">
    <text evidence="6">The sequence shown here is derived from an EMBL/GenBank/DDBJ whole genome shotgun (WGS) entry which is preliminary data.</text>
</comment>
<dbReference type="PRINTS" id="PR00038">
    <property type="entry name" value="HTHLUXR"/>
</dbReference>
<feature type="transmembrane region" description="Helical" evidence="4">
    <location>
        <begin position="42"/>
        <end position="60"/>
    </location>
</feature>
<evidence type="ECO:0000256" key="2">
    <source>
        <dbReference type="ARBA" id="ARBA00023125"/>
    </source>
</evidence>
<proteinExistence type="predicted"/>
<dbReference type="PANTHER" id="PTHR44688">
    <property type="entry name" value="DNA-BINDING TRANSCRIPTIONAL ACTIVATOR DEVR_DOSR"/>
    <property type="match status" value="1"/>
</dbReference>
<keyword evidence="4" id="KW-0812">Transmembrane</keyword>
<keyword evidence="3" id="KW-0804">Transcription</keyword>
<dbReference type="PANTHER" id="PTHR44688:SF16">
    <property type="entry name" value="DNA-BINDING TRANSCRIPTIONAL ACTIVATOR DEVR_DOSR"/>
    <property type="match status" value="1"/>
</dbReference>
<keyword evidence="4" id="KW-0472">Membrane</keyword>
<dbReference type="GO" id="GO:0006355">
    <property type="term" value="P:regulation of DNA-templated transcription"/>
    <property type="evidence" value="ECO:0007669"/>
    <property type="project" value="InterPro"/>
</dbReference>
<dbReference type="EMBL" id="VWNE01000015">
    <property type="protein sequence ID" value="KAA8482768.1"/>
    <property type="molecule type" value="Genomic_DNA"/>
</dbReference>
<reference evidence="6 7" key="1">
    <citation type="submission" date="2019-09" db="EMBL/GenBank/DDBJ databases">
        <title>Pararcticibacter amylolyticus gen. nov., sp. nov., isolated from a rottenly hemp rope, and reclassification of Pedobacter tournemirensis as Pararcticibacter tournemirensis comb. nov.</title>
        <authorList>
            <person name="Cai Y."/>
        </authorList>
    </citation>
    <scope>NUCLEOTIDE SEQUENCE [LARGE SCALE GENOMIC DNA]</scope>
    <source>
        <strain evidence="6 7">TF5-37.2-LB10</strain>
    </source>
</reference>
<feature type="transmembrane region" description="Helical" evidence="4">
    <location>
        <begin position="12"/>
        <end position="30"/>
    </location>
</feature>
<evidence type="ECO:0000313" key="7">
    <source>
        <dbReference type="Proteomes" id="UP000322918"/>
    </source>
</evidence>
<organism evidence="6 7">
    <name type="scientific">Arcticibacter tournemirensis</name>
    <dbReference type="NCBI Taxonomy" id="699437"/>
    <lineage>
        <taxon>Bacteria</taxon>
        <taxon>Pseudomonadati</taxon>
        <taxon>Bacteroidota</taxon>
        <taxon>Sphingobacteriia</taxon>
        <taxon>Sphingobacteriales</taxon>
        <taxon>Sphingobacteriaceae</taxon>
        <taxon>Arcticibacter</taxon>
    </lineage>
</organism>
<evidence type="ECO:0000313" key="6">
    <source>
        <dbReference type="EMBL" id="KAA8482768.1"/>
    </source>
</evidence>
<keyword evidence="2" id="KW-0238">DNA-binding</keyword>
<evidence type="ECO:0000256" key="3">
    <source>
        <dbReference type="ARBA" id="ARBA00023163"/>
    </source>
</evidence>
<keyword evidence="4" id="KW-1133">Transmembrane helix</keyword>
<protein>
    <submittedName>
        <fullName evidence="6">Response regulator transcription factor</fullName>
    </submittedName>
</protein>
<dbReference type="Gene3D" id="1.10.10.10">
    <property type="entry name" value="Winged helix-like DNA-binding domain superfamily/Winged helix DNA-binding domain"/>
    <property type="match status" value="1"/>
</dbReference>
<gene>
    <name evidence="6" type="ORF">F1649_10985</name>
</gene>
<keyword evidence="1" id="KW-0805">Transcription regulation</keyword>
<evidence type="ECO:0000256" key="4">
    <source>
        <dbReference type="SAM" id="Phobius"/>
    </source>
</evidence>
<dbReference type="RefSeq" id="WP_141815311.1">
    <property type="nucleotide sequence ID" value="NZ_VWNE01000015.1"/>
</dbReference>
<evidence type="ECO:0000259" key="5">
    <source>
        <dbReference type="PROSITE" id="PS50043"/>
    </source>
</evidence>
<dbReference type="AlphaFoldDB" id="A0A5M9HBW4"/>
<accession>A0A5M9HBW4</accession>
<sequence length="157" mass="17937">MVPNFLLRNKRVIIYGFSLASLLFLMKWLEWQFVIVDHALELYIGAIAIVFTGLGMWVALKLTGQKKRTHITEKEIYKPALAPFVINEEELAKLGLSKRELEVLVLMSRGLSNRQIAESLFVSVNTIKTHSSRLFEKLEAERRTQAVDKAKKLGIIP</sequence>
<dbReference type="InterPro" id="IPR000792">
    <property type="entry name" value="Tscrpt_reg_LuxR_C"/>
</dbReference>
<dbReference type="PROSITE" id="PS00622">
    <property type="entry name" value="HTH_LUXR_1"/>
    <property type="match status" value="1"/>
</dbReference>
<dbReference type="InterPro" id="IPR016032">
    <property type="entry name" value="Sig_transdc_resp-reg_C-effctor"/>
</dbReference>
<dbReference type="SMART" id="SM00421">
    <property type="entry name" value="HTH_LUXR"/>
    <property type="match status" value="1"/>
</dbReference>
<dbReference type="GO" id="GO:0003677">
    <property type="term" value="F:DNA binding"/>
    <property type="evidence" value="ECO:0007669"/>
    <property type="project" value="UniProtKB-KW"/>
</dbReference>
<keyword evidence="7" id="KW-1185">Reference proteome</keyword>
<dbReference type="CDD" id="cd06170">
    <property type="entry name" value="LuxR_C_like"/>
    <property type="match status" value="1"/>
</dbReference>